<reference evidence="1" key="1">
    <citation type="submission" date="2019-04" db="EMBL/GenBank/DDBJ databases">
        <authorList>
            <person name="Brambilla D."/>
        </authorList>
    </citation>
    <scope>NUCLEOTIDE SEQUENCE</scope>
    <source>
        <strain evidence="1">BAL1</strain>
    </source>
</reference>
<sequence length="112" mass="13483">MQLSQVMSQQFIEYKSQQLIFYISRYFRGRLPHSELHLFVWDTLEEWAQLNSAVKLPYTRRELVFWHLIHQLECWPDQQLREDKQLRRSIQDCICYLKGVGVAPTNCVGVRP</sequence>
<protein>
    <submittedName>
        <fullName evidence="1">Uncharacterized protein</fullName>
    </submittedName>
</protein>
<dbReference type="AlphaFoldDB" id="A0A486XV35"/>
<name>A0A486XV35_9GAMM</name>
<proteinExistence type="predicted"/>
<organism evidence="1">
    <name type="scientific">Rheinheimera sp. BAL341</name>
    <dbReference type="NCBI Taxonomy" id="1708203"/>
    <lineage>
        <taxon>Bacteria</taxon>
        <taxon>Pseudomonadati</taxon>
        <taxon>Pseudomonadota</taxon>
        <taxon>Gammaproteobacteria</taxon>
        <taxon>Chromatiales</taxon>
        <taxon>Chromatiaceae</taxon>
        <taxon>Rheinheimera</taxon>
    </lineage>
</organism>
<dbReference type="EMBL" id="CAAJGR010000130">
    <property type="protein sequence ID" value="VHO05576.1"/>
    <property type="molecule type" value="Genomic_DNA"/>
</dbReference>
<evidence type="ECO:0000313" key="1">
    <source>
        <dbReference type="EMBL" id="VHO05576.1"/>
    </source>
</evidence>
<gene>
    <name evidence="1" type="ORF">BAL341_2660</name>
</gene>
<accession>A0A486XV35</accession>